<evidence type="ECO:0000256" key="1">
    <source>
        <dbReference type="SAM" id="Coils"/>
    </source>
</evidence>
<dbReference type="Proteomes" id="UP001176940">
    <property type="component" value="Unassembled WGS sequence"/>
</dbReference>
<name>A0ABN9MKB2_9NEOB</name>
<reference evidence="2" key="1">
    <citation type="submission" date="2023-07" db="EMBL/GenBank/DDBJ databases">
        <authorList>
            <person name="Stuckert A."/>
        </authorList>
    </citation>
    <scope>NUCLEOTIDE SEQUENCE</scope>
</reference>
<gene>
    <name evidence="2" type="ORF">RIMI_LOCUS22037061</name>
</gene>
<keyword evidence="1" id="KW-0175">Coiled coil</keyword>
<accession>A0ABN9MKB2</accession>
<protein>
    <submittedName>
        <fullName evidence="2">Uncharacterized protein</fullName>
    </submittedName>
</protein>
<evidence type="ECO:0000313" key="3">
    <source>
        <dbReference type="Proteomes" id="UP001176940"/>
    </source>
</evidence>
<organism evidence="2 3">
    <name type="scientific">Ranitomeya imitator</name>
    <name type="common">mimic poison frog</name>
    <dbReference type="NCBI Taxonomy" id="111125"/>
    <lineage>
        <taxon>Eukaryota</taxon>
        <taxon>Metazoa</taxon>
        <taxon>Chordata</taxon>
        <taxon>Craniata</taxon>
        <taxon>Vertebrata</taxon>
        <taxon>Euteleostomi</taxon>
        <taxon>Amphibia</taxon>
        <taxon>Batrachia</taxon>
        <taxon>Anura</taxon>
        <taxon>Neobatrachia</taxon>
        <taxon>Hyloidea</taxon>
        <taxon>Dendrobatidae</taxon>
        <taxon>Dendrobatinae</taxon>
        <taxon>Ranitomeya</taxon>
    </lineage>
</organism>
<dbReference type="EMBL" id="CAUEEQ010078135">
    <property type="protein sequence ID" value="CAJ0967214.1"/>
    <property type="molecule type" value="Genomic_DNA"/>
</dbReference>
<feature type="coiled-coil region" evidence="1">
    <location>
        <begin position="150"/>
        <end position="177"/>
    </location>
</feature>
<comment type="caution">
    <text evidence="2">The sequence shown here is derived from an EMBL/GenBank/DDBJ whole genome shotgun (WGS) entry which is preliminary data.</text>
</comment>
<proteinExistence type="predicted"/>
<sequence length="208" mass="23269">MQQLPAEGGVHTNRVTVPSDLSVTAEDGEDAAAADGTGNSNEYAAPPLWEWSWVHIHYCNEQYHVTAHYRKKLSAPENQGPRQEQVMAVFRVNSSEGTEEKSSPSILTLTAVRHHVLGAITADKLMDVTVTIKSSIDTEPALVLGPLKSVEETRREQQLAEIEARRLQRQKSDAEETDIQPPVQEVVEELQGPFTYEFSYWARHVTLH</sequence>
<keyword evidence="3" id="KW-1185">Reference proteome</keyword>
<evidence type="ECO:0000313" key="2">
    <source>
        <dbReference type="EMBL" id="CAJ0967214.1"/>
    </source>
</evidence>